<accession>A0A285S762</accession>
<name>A0A285S762_9RHOB</name>
<dbReference type="OrthoDB" id="5489603at2"/>
<proteinExistence type="predicted"/>
<gene>
    <name evidence="2" type="ORF">SAMN05877831_103255</name>
</gene>
<sequence>MRLPATGGTAPKAFFLPRPALSGRGFFIALCAALLPGAGAALTLDLPVACTLGETCYIQHYLDRDPGPGVVDYGCGSATYEGHDGTDFALPTRAAMATGVAVIAAAPGRVRAVRDGEADGALLSGESVAGKECGNGVVIDHAEGYQTQYCHLKRGSVAVKPGEQVAAGARLGLIGLSGAAEFPHLHLTVRKDGHEIDPFHPGAALTCDTPPADGLWRAPLPYVGGGLLQAGLAAAPPDFDAVKAGLAAPATLPADAPLLLWAYGYESRAGDLLTLRLTGPGGFVFDHQTRLEKPQALFYRYGGKRAPAGGLTPGPYSAEVVLTREGREIGRRQLGVEISR</sequence>
<reference evidence="3" key="1">
    <citation type="submission" date="2017-08" db="EMBL/GenBank/DDBJ databases">
        <authorList>
            <person name="Varghese N."/>
            <person name="Submissions S."/>
        </authorList>
    </citation>
    <scope>NUCLEOTIDE SEQUENCE [LARGE SCALE GENOMIC DNA]</scope>
    <source>
        <strain evidence="3">JA276</strain>
    </source>
</reference>
<keyword evidence="3" id="KW-1185">Reference proteome</keyword>
<dbReference type="Pfam" id="PF01551">
    <property type="entry name" value="Peptidase_M23"/>
    <property type="match status" value="1"/>
</dbReference>
<dbReference type="InterPro" id="IPR016047">
    <property type="entry name" value="M23ase_b-sheet_dom"/>
</dbReference>
<dbReference type="InterPro" id="IPR050570">
    <property type="entry name" value="Cell_wall_metabolism_enzyme"/>
</dbReference>
<dbReference type="Gene3D" id="2.70.70.10">
    <property type="entry name" value="Glucose Permease (Domain IIA)"/>
    <property type="match status" value="1"/>
</dbReference>
<dbReference type="CDD" id="cd12797">
    <property type="entry name" value="M23_peptidase"/>
    <property type="match status" value="1"/>
</dbReference>
<protein>
    <submittedName>
        <fullName evidence="2">Peptidase M23-like protein</fullName>
    </submittedName>
</protein>
<dbReference type="AlphaFoldDB" id="A0A285S762"/>
<dbReference type="SUPFAM" id="SSF51261">
    <property type="entry name" value="Duplicated hybrid motif"/>
    <property type="match status" value="1"/>
</dbReference>
<dbReference type="GO" id="GO:0004222">
    <property type="term" value="F:metalloendopeptidase activity"/>
    <property type="evidence" value="ECO:0007669"/>
    <property type="project" value="TreeGrafter"/>
</dbReference>
<dbReference type="InterPro" id="IPR011055">
    <property type="entry name" value="Dup_hybrid_motif"/>
</dbReference>
<dbReference type="RefSeq" id="WP_097069458.1">
    <property type="nucleotide sequence ID" value="NZ_OBMT01000003.1"/>
</dbReference>
<evidence type="ECO:0000313" key="3">
    <source>
        <dbReference type="Proteomes" id="UP000219111"/>
    </source>
</evidence>
<evidence type="ECO:0000313" key="2">
    <source>
        <dbReference type="EMBL" id="SOC02918.1"/>
    </source>
</evidence>
<evidence type="ECO:0000259" key="1">
    <source>
        <dbReference type="Pfam" id="PF01551"/>
    </source>
</evidence>
<feature type="domain" description="M23ase beta-sheet core" evidence="1">
    <location>
        <begin position="82"/>
        <end position="198"/>
    </location>
</feature>
<dbReference type="PANTHER" id="PTHR21666:SF270">
    <property type="entry name" value="MUREIN HYDROLASE ACTIVATOR ENVC"/>
    <property type="match status" value="1"/>
</dbReference>
<dbReference type="EMBL" id="OBMT01000003">
    <property type="protein sequence ID" value="SOC02918.1"/>
    <property type="molecule type" value="Genomic_DNA"/>
</dbReference>
<dbReference type="PANTHER" id="PTHR21666">
    <property type="entry name" value="PEPTIDASE-RELATED"/>
    <property type="match status" value="1"/>
</dbReference>
<organism evidence="2 3">
    <name type="scientific">Rhodobacter maris</name>
    <dbReference type="NCBI Taxonomy" id="446682"/>
    <lineage>
        <taxon>Bacteria</taxon>
        <taxon>Pseudomonadati</taxon>
        <taxon>Pseudomonadota</taxon>
        <taxon>Alphaproteobacteria</taxon>
        <taxon>Rhodobacterales</taxon>
        <taxon>Rhodobacter group</taxon>
        <taxon>Rhodobacter</taxon>
    </lineage>
</organism>
<dbReference type="Proteomes" id="UP000219111">
    <property type="component" value="Unassembled WGS sequence"/>
</dbReference>